<reference evidence="1" key="1">
    <citation type="journal article" date="2014" name="Front. Microbiol.">
        <title>High frequency of phylogenetically diverse reductive dehalogenase-homologous genes in deep subseafloor sedimentary metagenomes.</title>
        <authorList>
            <person name="Kawai M."/>
            <person name="Futagami T."/>
            <person name="Toyoda A."/>
            <person name="Takaki Y."/>
            <person name="Nishi S."/>
            <person name="Hori S."/>
            <person name="Arai W."/>
            <person name="Tsubouchi T."/>
            <person name="Morono Y."/>
            <person name="Uchiyama I."/>
            <person name="Ito T."/>
            <person name="Fujiyama A."/>
            <person name="Inagaki F."/>
            <person name="Takami H."/>
        </authorList>
    </citation>
    <scope>NUCLEOTIDE SEQUENCE</scope>
    <source>
        <strain evidence="1">Expedition CK06-06</strain>
    </source>
</reference>
<organism evidence="1">
    <name type="scientific">marine sediment metagenome</name>
    <dbReference type="NCBI Taxonomy" id="412755"/>
    <lineage>
        <taxon>unclassified sequences</taxon>
        <taxon>metagenomes</taxon>
        <taxon>ecological metagenomes</taxon>
    </lineage>
</organism>
<comment type="caution">
    <text evidence="1">The sequence shown here is derived from an EMBL/GenBank/DDBJ whole genome shotgun (WGS) entry which is preliminary data.</text>
</comment>
<proteinExistence type="predicted"/>
<dbReference type="AlphaFoldDB" id="X1CTY2"/>
<gene>
    <name evidence="1" type="ORF">S01H4_22474</name>
</gene>
<dbReference type="EMBL" id="BART01010307">
    <property type="protein sequence ID" value="GAG87681.1"/>
    <property type="molecule type" value="Genomic_DNA"/>
</dbReference>
<feature type="non-terminal residue" evidence="1">
    <location>
        <position position="157"/>
    </location>
</feature>
<name>X1CTY2_9ZZZZ</name>
<sequence>MRKLICLLVVLVFFCVIADAQFGTSRLTNNSGGTVTQYQIVVIDTTADSSFTTTNVSRNGQCIGIVASTSITNGSTGKIVLFGVHKIKITGAITRGDYVVTSTTVGSAASGGTTNPVGACALALDSGTGTDVWCNLGVPLGSVDDDPFIVASLKWGG</sequence>
<protein>
    <submittedName>
        <fullName evidence="1">Uncharacterized protein</fullName>
    </submittedName>
</protein>
<evidence type="ECO:0000313" key="1">
    <source>
        <dbReference type="EMBL" id="GAG87681.1"/>
    </source>
</evidence>
<accession>X1CTY2</accession>